<evidence type="ECO:0000313" key="16">
    <source>
        <dbReference type="Proteomes" id="UP000321721"/>
    </source>
</evidence>
<evidence type="ECO:0000256" key="9">
    <source>
        <dbReference type="ARBA" id="ARBA00038983"/>
    </source>
</evidence>
<keyword evidence="3 12" id="KW-0521">NADP</keyword>
<feature type="binding site" evidence="12">
    <location>
        <begin position="145"/>
        <end position="146"/>
    </location>
    <ligand>
        <name>(S)-2,3,4,5-tetrahydrodipicolinate</name>
        <dbReference type="ChEBI" id="CHEBI:16845"/>
    </ligand>
</feature>
<dbReference type="GO" id="GO:0016726">
    <property type="term" value="F:oxidoreductase activity, acting on CH or CH2 groups, NAD or NADP as acceptor"/>
    <property type="evidence" value="ECO:0007669"/>
    <property type="project" value="UniProtKB-UniRule"/>
</dbReference>
<dbReference type="PIRSF" id="PIRSF000161">
    <property type="entry name" value="DHPR"/>
    <property type="match status" value="1"/>
</dbReference>
<evidence type="ECO:0000256" key="4">
    <source>
        <dbReference type="ARBA" id="ARBA00022915"/>
    </source>
</evidence>
<evidence type="ECO:0000256" key="5">
    <source>
        <dbReference type="ARBA" id="ARBA00023002"/>
    </source>
</evidence>
<dbReference type="EMBL" id="VOOS01000002">
    <property type="protein sequence ID" value="TXB65950.1"/>
    <property type="molecule type" value="Genomic_DNA"/>
</dbReference>
<dbReference type="EC" id="1.17.1.8" evidence="9 12"/>
<comment type="caution">
    <text evidence="15">The sequence shown here is derived from an EMBL/GenBank/DDBJ whole genome shotgun (WGS) entry which is preliminary data.</text>
</comment>
<comment type="caution">
    <text evidence="12">Lacks conserved residue(s) required for the propagation of feature annotation.</text>
</comment>
<comment type="subunit">
    <text evidence="12">Homotetramer.</text>
</comment>
<keyword evidence="6 12" id="KW-0520">NAD</keyword>
<comment type="function">
    <text evidence="12">Catalyzes the conversion of 4-hydroxy-tetrahydrodipicolinate (HTPA) to tetrahydrodipicolinate.</text>
</comment>
<evidence type="ECO:0000256" key="2">
    <source>
        <dbReference type="ARBA" id="ARBA00022605"/>
    </source>
</evidence>
<evidence type="ECO:0000259" key="14">
    <source>
        <dbReference type="Pfam" id="PF05173"/>
    </source>
</evidence>
<feature type="domain" description="Dihydrodipicolinate reductase N-terminal" evidence="13">
    <location>
        <begin position="1"/>
        <end position="102"/>
    </location>
</feature>
<dbReference type="SUPFAM" id="SSF55347">
    <property type="entry name" value="Glyceraldehyde-3-phosphate dehydrogenase-like, C-terminal domain"/>
    <property type="match status" value="1"/>
</dbReference>
<dbReference type="AlphaFoldDB" id="A0A5C6RWI3"/>
<dbReference type="HAMAP" id="MF_00102">
    <property type="entry name" value="DapB"/>
    <property type="match status" value="1"/>
</dbReference>
<evidence type="ECO:0000256" key="8">
    <source>
        <dbReference type="ARBA" id="ARBA00037922"/>
    </source>
</evidence>
<dbReference type="Gene3D" id="3.40.50.720">
    <property type="entry name" value="NAD(P)-binding Rossmann-like Domain"/>
    <property type="match status" value="1"/>
</dbReference>
<dbReference type="GO" id="GO:0005829">
    <property type="term" value="C:cytosol"/>
    <property type="evidence" value="ECO:0007669"/>
    <property type="project" value="TreeGrafter"/>
</dbReference>
<comment type="similarity">
    <text evidence="1 12">Belongs to the DapB family.</text>
</comment>
<evidence type="ECO:0000256" key="6">
    <source>
        <dbReference type="ARBA" id="ARBA00023027"/>
    </source>
</evidence>
<dbReference type="Pfam" id="PF01113">
    <property type="entry name" value="DapB_N"/>
    <property type="match status" value="1"/>
</dbReference>
<dbReference type="Gene3D" id="3.30.360.10">
    <property type="entry name" value="Dihydrodipicolinate Reductase, domain 2"/>
    <property type="match status" value="1"/>
</dbReference>
<sequence length="238" mass="26489">MKIAIIGYGKMGKEIEKIALERGHSVPLKISSQNLKEFSKENLEKCDAAIDFTTPDLAVGNIYKCFDANLPIVVGTTGWYASFNEVIQKCAKHNQTILHATNCSLGVNLFFELNKKLAKLMSTQNDYDVKIEEIHHTQKLDAPSGTAITLAEGLIENYSQKNTWKCDQEVGENELLINAIREENVPGTHAIKYSSEIDEIEIKHTAHNRKGFAKGAVIAAEYIANKKGVFSMNDVLFN</sequence>
<dbReference type="CDD" id="cd02274">
    <property type="entry name" value="DHDPR_N"/>
    <property type="match status" value="1"/>
</dbReference>
<dbReference type="GO" id="GO:0009089">
    <property type="term" value="P:lysine biosynthetic process via diaminopimelate"/>
    <property type="evidence" value="ECO:0007669"/>
    <property type="project" value="UniProtKB-UniRule"/>
</dbReference>
<reference evidence="15 16" key="1">
    <citation type="submission" date="2019-08" db="EMBL/GenBank/DDBJ databases">
        <title>Genome of Vicingus serpentipes NCIMB 15042.</title>
        <authorList>
            <person name="Bowman J.P."/>
        </authorList>
    </citation>
    <scope>NUCLEOTIDE SEQUENCE [LARGE SCALE GENOMIC DNA]</scope>
    <source>
        <strain evidence="15 16">NCIMB 15042</strain>
    </source>
</reference>
<keyword evidence="5 12" id="KW-0560">Oxidoreductase</keyword>
<organism evidence="15 16">
    <name type="scientific">Vicingus serpentipes</name>
    <dbReference type="NCBI Taxonomy" id="1926625"/>
    <lineage>
        <taxon>Bacteria</taxon>
        <taxon>Pseudomonadati</taxon>
        <taxon>Bacteroidota</taxon>
        <taxon>Flavobacteriia</taxon>
        <taxon>Flavobacteriales</taxon>
        <taxon>Vicingaceae</taxon>
        <taxon>Vicingus</taxon>
    </lineage>
</organism>
<keyword evidence="4 12" id="KW-0220">Diaminopimelate biosynthesis</keyword>
<dbReference type="InterPro" id="IPR022663">
    <property type="entry name" value="DapB_C"/>
</dbReference>
<feature type="binding site" evidence="12">
    <location>
        <position position="136"/>
    </location>
    <ligand>
        <name>(S)-2,3,4,5-tetrahydrodipicolinate</name>
        <dbReference type="ChEBI" id="CHEBI:16845"/>
    </ligand>
</feature>
<dbReference type="PANTHER" id="PTHR20836:SF0">
    <property type="entry name" value="4-HYDROXY-TETRAHYDRODIPICOLINATE REDUCTASE 1, CHLOROPLASTIC-RELATED"/>
    <property type="match status" value="1"/>
</dbReference>
<name>A0A5C6RWI3_9FLAO</name>
<dbReference type="UniPathway" id="UPA00034">
    <property type="reaction ID" value="UER00018"/>
</dbReference>
<feature type="domain" description="Dihydrodipicolinate reductase C-terminal" evidence="14">
    <location>
        <begin position="106"/>
        <end position="236"/>
    </location>
</feature>
<dbReference type="OrthoDB" id="9790352at2"/>
<dbReference type="Pfam" id="PF05173">
    <property type="entry name" value="DapB_C"/>
    <property type="match status" value="1"/>
</dbReference>
<dbReference type="InterPro" id="IPR000846">
    <property type="entry name" value="DapB_N"/>
</dbReference>
<dbReference type="GO" id="GO:0051287">
    <property type="term" value="F:NAD binding"/>
    <property type="evidence" value="ECO:0007669"/>
    <property type="project" value="UniProtKB-UniRule"/>
</dbReference>
<feature type="binding site" evidence="12">
    <location>
        <position position="36"/>
    </location>
    <ligand>
        <name>NADP(+)</name>
        <dbReference type="ChEBI" id="CHEBI:58349"/>
    </ligand>
</feature>
<comment type="catalytic activity">
    <reaction evidence="11 12">
        <text>(S)-2,3,4,5-tetrahydrodipicolinate + NAD(+) + H2O = (2S,4S)-4-hydroxy-2,3,4,5-tetrahydrodipicolinate + NADH + H(+)</text>
        <dbReference type="Rhea" id="RHEA:35323"/>
        <dbReference type="ChEBI" id="CHEBI:15377"/>
        <dbReference type="ChEBI" id="CHEBI:15378"/>
        <dbReference type="ChEBI" id="CHEBI:16845"/>
        <dbReference type="ChEBI" id="CHEBI:57540"/>
        <dbReference type="ChEBI" id="CHEBI:57945"/>
        <dbReference type="ChEBI" id="CHEBI:67139"/>
        <dbReference type="EC" id="1.17.1.8"/>
    </reaction>
</comment>
<comment type="caution">
    <text evidence="12">Was originally thought to be a dihydrodipicolinate reductase (DHDPR), catalyzing the conversion of dihydrodipicolinate to tetrahydrodipicolinate. However, it was shown in E.coli that the substrate of the enzymatic reaction is not dihydrodipicolinate (DHDP) but in fact (2S,4S)-4-hydroxy-2,3,4,5-tetrahydrodipicolinic acid (HTPA), the product released by the DapA-catalyzed reaction.</text>
</comment>
<evidence type="ECO:0000256" key="1">
    <source>
        <dbReference type="ARBA" id="ARBA00006642"/>
    </source>
</evidence>
<dbReference type="InterPro" id="IPR023940">
    <property type="entry name" value="DHDPR_bac"/>
</dbReference>
<keyword evidence="12" id="KW-0963">Cytoplasm</keyword>
<comment type="catalytic activity">
    <reaction evidence="10 12">
        <text>(S)-2,3,4,5-tetrahydrodipicolinate + NADP(+) + H2O = (2S,4S)-4-hydroxy-2,3,4,5-tetrahydrodipicolinate + NADPH + H(+)</text>
        <dbReference type="Rhea" id="RHEA:35331"/>
        <dbReference type="ChEBI" id="CHEBI:15377"/>
        <dbReference type="ChEBI" id="CHEBI:15378"/>
        <dbReference type="ChEBI" id="CHEBI:16845"/>
        <dbReference type="ChEBI" id="CHEBI:57783"/>
        <dbReference type="ChEBI" id="CHEBI:58349"/>
        <dbReference type="ChEBI" id="CHEBI:67139"/>
        <dbReference type="EC" id="1.17.1.8"/>
    </reaction>
</comment>
<protein>
    <recommendedName>
        <fullName evidence="9 12">4-hydroxy-tetrahydrodipicolinate reductase</fullName>
        <shortName evidence="12">HTPA reductase</shortName>
        <ecNumber evidence="9 12">1.17.1.8</ecNumber>
    </recommendedName>
</protein>
<dbReference type="GO" id="GO:0008839">
    <property type="term" value="F:4-hydroxy-tetrahydrodipicolinate reductase"/>
    <property type="evidence" value="ECO:0007669"/>
    <property type="project" value="UniProtKB-UniRule"/>
</dbReference>
<dbReference type="NCBIfam" id="TIGR00036">
    <property type="entry name" value="dapB"/>
    <property type="match status" value="1"/>
</dbReference>
<dbReference type="SUPFAM" id="SSF51735">
    <property type="entry name" value="NAD(P)-binding Rossmann-fold domains"/>
    <property type="match status" value="1"/>
</dbReference>
<keyword evidence="16" id="KW-1185">Reference proteome</keyword>
<dbReference type="GO" id="GO:0019877">
    <property type="term" value="P:diaminopimelate biosynthetic process"/>
    <property type="evidence" value="ECO:0007669"/>
    <property type="project" value="UniProtKB-UniRule"/>
</dbReference>
<gene>
    <name evidence="12 15" type="primary">dapB</name>
    <name evidence="15" type="ORF">FRY74_05110</name>
</gene>
<evidence type="ECO:0000256" key="12">
    <source>
        <dbReference type="HAMAP-Rule" id="MF_00102"/>
    </source>
</evidence>
<keyword evidence="7 12" id="KW-0457">Lysine biosynthesis</keyword>
<feature type="active site" description="Proton donor" evidence="12">
    <location>
        <position position="139"/>
    </location>
</feature>
<dbReference type="RefSeq" id="WP_147099273.1">
    <property type="nucleotide sequence ID" value="NZ_VOOS01000002.1"/>
</dbReference>
<evidence type="ECO:0000256" key="7">
    <source>
        <dbReference type="ARBA" id="ARBA00023154"/>
    </source>
</evidence>
<dbReference type="Proteomes" id="UP000321721">
    <property type="component" value="Unassembled WGS sequence"/>
</dbReference>
<dbReference type="InterPro" id="IPR036291">
    <property type="entry name" value="NAD(P)-bd_dom_sf"/>
</dbReference>
<proteinExistence type="inferred from homology"/>
<evidence type="ECO:0000256" key="3">
    <source>
        <dbReference type="ARBA" id="ARBA00022857"/>
    </source>
</evidence>
<evidence type="ECO:0000256" key="10">
    <source>
        <dbReference type="ARBA" id="ARBA00049080"/>
    </source>
</evidence>
<feature type="binding site" evidence="12">
    <location>
        <begin position="75"/>
        <end position="77"/>
    </location>
    <ligand>
        <name>NAD(+)</name>
        <dbReference type="ChEBI" id="CHEBI:57540"/>
    </ligand>
</feature>
<comment type="pathway">
    <text evidence="8 12">Amino-acid biosynthesis; L-lysine biosynthesis via DAP pathway; (S)-tetrahydrodipicolinate from L-aspartate: step 4/4.</text>
</comment>
<evidence type="ECO:0000313" key="15">
    <source>
        <dbReference type="EMBL" id="TXB65950.1"/>
    </source>
</evidence>
<comment type="subcellular location">
    <subcellularLocation>
        <location evidence="12">Cytoplasm</location>
    </subcellularLocation>
</comment>
<feature type="active site" description="Proton donor/acceptor" evidence="12">
    <location>
        <position position="135"/>
    </location>
</feature>
<dbReference type="GO" id="GO:0050661">
    <property type="term" value="F:NADP binding"/>
    <property type="evidence" value="ECO:0007669"/>
    <property type="project" value="UniProtKB-UniRule"/>
</dbReference>
<keyword evidence="2 12" id="KW-0028">Amino-acid biosynthesis</keyword>
<evidence type="ECO:0000256" key="11">
    <source>
        <dbReference type="ARBA" id="ARBA00049396"/>
    </source>
</evidence>
<accession>A0A5C6RWI3</accession>
<evidence type="ECO:0000259" key="13">
    <source>
        <dbReference type="Pfam" id="PF01113"/>
    </source>
</evidence>
<dbReference type="PANTHER" id="PTHR20836">
    <property type="entry name" value="DIHYDRODIPICOLINATE REDUCTASE"/>
    <property type="match status" value="1"/>
</dbReference>